<dbReference type="EnsemblPlants" id="LPERR01G38370.1">
    <property type="protein sequence ID" value="LPERR01G38370.1"/>
    <property type="gene ID" value="LPERR01G38370"/>
</dbReference>
<keyword evidence="3" id="KW-1185">Reference proteome</keyword>
<feature type="compositionally biased region" description="Basic and acidic residues" evidence="1">
    <location>
        <begin position="30"/>
        <end position="51"/>
    </location>
</feature>
<dbReference type="HOGENOM" id="CLU_2834792_0_0_1"/>
<reference evidence="2 3" key="1">
    <citation type="submission" date="2012-08" db="EMBL/GenBank/DDBJ databases">
        <title>Oryza genome evolution.</title>
        <authorList>
            <person name="Wing R.A."/>
        </authorList>
    </citation>
    <scope>NUCLEOTIDE SEQUENCE</scope>
</reference>
<organism evidence="2 3">
    <name type="scientific">Leersia perrieri</name>
    <dbReference type="NCBI Taxonomy" id="77586"/>
    <lineage>
        <taxon>Eukaryota</taxon>
        <taxon>Viridiplantae</taxon>
        <taxon>Streptophyta</taxon>
        <taxon>Embryophyta</taxon>
        <taxon>Tracheophyta</taxon>
        <taxon>Spermatophyta</taxon>
        <taxon>Magnoliopsida</taxon>
        <taxon>Liliopsida</taxon>
        <taxon>Poales</taxon>
        <taxon>Poaceae</taxon>
        <taxon>BOP clade</taxon>
        <taxon>Oryzoideae</taxon>
        <taxon>Oryzeae</taxon>
        <taxon>Oryzinae</taxon>
        <taxon>Leersia</taxon>
    </lineage>
</organism>
<reference evidence="2" key="3">
    <citation type="submission" date="2015-04" db="UniProtKB">
        <authorList>
            <consortium name="EnsemblPlants"/>
        </authorList>
    </citation>
    <scope>IDENTIFICATION</scope>
</reference>
<feature type="region of interest" description="Disordered" evidence="1">
    <location>
        <begin position="28"/>
        <end position="51"/>
    </location>
</feature>
<protein>
    <submittedName>
        <fullName evidence="2">Uncharacterized protein</fullName>
    </submittedName>
</protein>
<accession>A0A0D9VAA4</accession>
<evidence type="ECO:0000313" key="2">
    <source>
        <dbReference type="EnsemblPlants" id="LPERR01G38370.1"/>
    </source>
</evidence>
<reference evidence="3" key="2">
    <citation type="submission" date="2013-12" db="EMBL/GenBank/DDBJ databases">
        <authorList>
            <person name="Yu Y."/>
            <person name="Lee S."/>
            <person name="de Baynast K."/>
            <person name="Wissotski M."/>
            <person name="Liu L."/>
            <person name="Talag J."/>
            <person name="Goicoechea J."/>
            <person name="Angelova A."/>
            <person name="Jetty R."/>
            <person name="Kudrna D."/>
            <person name="Golser W."/>
            <person name="Rivera L."/>
            <person name="Zhang J."/>
            <person name="Wing R."/>
        </authorList>
    </citation>
    <scope>NUCLEOTIDE SEQUENCE</scope>
</reference>
<dbReference type="Gramene" id="LPERR01G38370.1">
    <property type="protein sequence ID" value="LPERR01G38370.1"/>
    <property type="gene ID" value="LPERR01G38370"/>
</dbReference>
<proteinExistence type="predicted"/>
<name>A0A0D9VAA4_9ORYZ</name>
<dbReference type="Proteomes" id="UP000032180">
    <property type="component" value="Chromosome 1"/>
</dbReference>
<evidence type="ECO:0000313" key="3">
    <source>
        <dbReference type="Proteomes" id="UP000032180"/>
    </source>
</evidence>
<dbReference type="AlphaFoldDB" id="A0A0D9VAA4"/>
<evidence type="ECO:0000256" key="1">
    <source>
        <dbReference type="SAM" id="MobiDB-lite"/>
    </source>
</evidence>
<sequence length="66" mass="7189">MLAPATPDGRKDPPGCLPLSVLQAAGFLPRHRENHEMDGGGEERWELGREGEEADPLYSLSVFGDL</sequence>